<evidence type="ECO:0000256" key="1">
    <source>
        <dbReference type="SAM" id="MobiDB-lite"/>
    </source>
</evidence>
<dbReference type="EMBL" id="CAJVPQ010001155">
    <property type="protein sequence ID" value="CAG8535429.1"/>
    <property type="molecule type" value="Genomic_DNA"/>
</dbReference>
<dbReference type="Proteomes" id="UP000789570">
    <property type="component" value="Unassembled WGS sequence"/>
</dbReference>
<feature type="compositionally biased region" description="Basic and acidic residues" evidence="1">
    <location>
        <begin position="13"/>
        <end position="23"/>
    </location>
</feature>
<feature type="compositionally biased region" description="Polar residues" evidence="1">
    <location>
        <begin position="1"/>
        <end position="11"/>
    </location>
</feature>
<feature type="region of interest" description="Disordered" evidence="1">
    <location>
        <begin position="1"/>
        <end position="30"/>
    </location>
</feature>
<evidence type="ECO:0000313" key="2">
    <source>
        <dbReference type="EMBL" id="CAG8535429.1"/>
    </source>
</evidence>
<name>A0A9N9FGZ1_9GLOM</name>
<proteinExistence type="predicted"/>
<gene>
    <name evidence="2" type="ORF">FCALED_LOCUS5381</name>
</gene>
<organism evidence="2 3">
    <name type="scientific">Funneliformis caledonium</name>
    <dbReference type="NCBI Taxonomy" id="1117310"/>
    <lineage>
        <taxon>Eukaryota</taxon>
        <taxon>Fungi</taxon>
        <taxon>Fungi incertae sedis</taxon>
        <taxon>Mucoromycota</taxon>
        <taxon>Glomeromycotina</taxon>
        <taxon>Glomeromycetes</taxon>
        <taxon>Glomerales</taxon>
        <taxon>Glomeraceae</taxon>
        <taxon>Funneliformis</taxon>
    </lineage>
</organism>
<evidence type="ECO:0000313" key="3">
    <source>
        <dbReference type="Proteomes" id="UP000789570"/>
    </source>
</evidence>
<dbReference type="AlphaFoldDB" id="A0A9N9FGZ1"/>
<comment type="caution">
    <text evidence="2">The sequence shown here is derived from an EMBL/GenBank/DDBJ whole genome shotgun (WGS) entry which is preliminary data.</text>
</comment>
<sequence length="58" mass="6600">MKTLTSGSSPQPDEIHLQIKGQEEENQDDPLTFLPQNCIRRYTNKKIPAPVIHKNNAD</sequence>
<keyword evidence="3" id="KW-1185">Reference proteome</keyword>
<accession>A0A9N9FGZ1</accession>
<reference evidence="2" key="1">
    <citation type="submission" date="2021-06" db="EMBL/GenBank/DDBJ databases">
        <authorList>
            <person name="Kallberg Y."/>
            <person name="Tangrot J."/>
            <person name="Rosling A."/>
        </authorList>
    </citation>
    <scope>NUCLEOTIDE SEQUENCE</scope>
    <source>
        <strain evidence="2">UK204</strain>
    </source>
</reference>
<protein>
    <submittedName>
        <fullName evidence="2">15149_t:CDS:1</fullName>
    </submittedName>
</protein>